<evidence type="ECO:0000256" key="3">
    <source>
        <dbReference type="ARBA" id="ARBA00023125"/>
    </source>
</evidence>
<comment type="similarity">
    <text evidence="1">Belongs to the LysR transcriptional regulatory family.</text>
</comment>
<evidence type="ECO:0000313" key="6">
    <source>
        <dbReference type="EMBL" id="MBE3001535.1"/>
    </source>
</evidence>
<dbReference type="InterPro" id="IPR005119">
    <property type="entry name" value="LysR_subst-bd"/>
</dbReference>
<evidence type="ECO:0000313" key="7">
    <source>
        <dbReference type="Proteomes" id="UP000806528"/>
    </source>
</evidence>
<dbReference type="PRINTS" id="PR00039">
    <property type="entry name" value="HTHLYSR"/>
</dbReference>
<proteinExistence type="inferred from homology"/>
<dbReference type="PANTHER" id="PTHR30419">
    <property type="entry name" value="HTH-TYPE TRANSCRIPTIONAL REGULATOR YBHD"/>
    <property type="match status" value="1"/>
</dbReference>
<dbReference type="InterPro" id="IPR000847">
    <property type="entry name" value="LysR_HTH_N"/>
</dbReference>
<dbReference type="SUPFAM" id="SSF53850">
    <property type="entry name" value="Periplasmic binding protein-like II"/>
    <property type="match status" value="1"/>
</dbReference>
<keyword evidence="2" id="KW-0805">Transcription regulation</keyword>
<keyword evidence="3" id="KW-0238">DNA-binding</keyword>
<evidence type="ECO:0000256" key="4">
    <source>
        <dbReference type="ARBA" id="ARBA00023163"/>
    </source>
</evidence>
<dbReference type="Pfam" id="PF03466">
    <property type="entry name" value="LysR_substrate"/>
    <property type="match status" value="1"/>
</dbReference>
<organism evidence="6 7">
    <name type="scientific">Nocardiopsis coralli</name>
    <dbReference type="NCBI Taxonomy" id="2772213"/>
    <lineage>
        <taxon>Bacteria</taxon>
        <taxon>Bacillati</taxon>
        <taxon>Actinomycetota</taxon>
        <taxon>Actinomycetes</taxon>
        <taxon>Streptosporangiales</taxon>
        <taxon>Nocardiopsidaceae</taxon>
        <taxon>Nocardiopsis</taxon>
    </lineage>
</organism>
<protein>
    <submittedName>
        <fullName evidence="6">LysR family transcriptional regulator</fullName>
    </submittedName>
</protein>
<dbReference type="Pfam" id="PF00126">
    <property type="entry name" value="HTH_1"/>
    <property type="match status" value="1"/>
</dbReference>
<dbReference type="Proteomes" id="UP000806528">
    <property type="component" value="Unassembled WGS sequence"/>
</dbReference>
<evidence type="ECO:0000256" key="2">
    <source>
        <dbReference type="ARBA" id="ARBA00023015"/>
    </source>
</evidence>
<feature type="domain" description="HTH lysR-type" evidence="5">
    <location>
        <begin position="1"/>
        <end position="58"/>
    </location>
</feature>
<dbReference type="InterPro" id="IPR036390">
    <property type="entry name" value="WH_DNA-bd_sf"/>
</dbReference>
<gene>
    <name evidence="6" type="ORF">IDM40_22985</name>
</gene>
<name>A0ABR9PCT1_9ACTN</name>
<keyword evidence="4" id="KW-0804">Transcription</keyword>
<dbReference type="SUPFAM" id="SSF46785">
    <property type="entry name" value="Winged helix' DNA-binding domain"/>
    <property type="match status" value="1"/>
</dbReference>
<dbReference type="InterPro" id="IPR050950">
    <property type="entry name" value="HTH-type_LysR_regulators"/>
</dbReference>
<dbReference type="Gene3D" id="3.40.190.290">
    <property type="match status" value="1"/>
</dbReference>
<dbReference type="InterPro" id="IPR036388">
    <property type="entry name" value="WH-like_DNA-bd_sf"/>
</dbReference>
<dbReference type="RefSeq" id="WP_193124123.1">
    <property type="nucleotide sequence ID" value="NZ_JADBGI010000025.1"/>
</dbReference>
<keyword evidence="7" id="KW-1185">Reference proteome</keyword>
<evidence type="ECO:0000256" key="1">
    <source>
        <dbReference type="ARBA" id="ARBA00009437"/>
    </source>
</evidence>
<comment type="caution">
    <text evidence="6">The sequence shown here is derived from an EMBL/GenBank/DDBJ whole genome shotgun (WGS) entry which is preliminary data.</text>
</comment>
<accession>A0ABR9PCT1</accession>
<dbReference type="EMBL" id="JADBGI010000025">
    <property type="protein sequence ID" value="MBE3001535.1"/>
    <property type="molecule type" value="Genomic_DNA"/>
</dbReference>
<sequence>MELRQLTAVVAVSETGSVTAAARRLHVVQPAVTRQIRTLEEELGAPLFHRTNQGMVPTEAGEVLLEHARRALHELDLVRTEIRPGPREVSGVVRLGLLESTVDLLAPHLVRGLAELHPGVELRLMSGYSGHLQRWLDDGDVDLSLLYDLAATPSLSVTPLAEENLWLVAPPEAGLSPERPLPWAQAWRHPLVLPVAGHGLRVLIDRARPDDGTGPTVVTEVNAMRIQKALVEAGQGWTVLPAAGVAPDIAAGTLSGAPLTGPEVSRSVVLGLPLGRRVPPAVRAVAAHVADVARELVASGAWPGASAGARDTC</sequence>
<evidence type="ECO:0000259" key="5">
    <source>
        <dbReference type="PROSITE" id="PS50931"/>
    </source>
</evidence>
<reference evidence="6 7" key="1">
    <citation type="submission" date="2020-09" db="EMBL/GenBank/DDBJ databases">
        <title>Diversity and distribution of actinomycetes associated with coral in the coast of Hainan.</title>
        <authorList>
            <person name="Li F."/>
        </authorList>
    </citation>
    <scope>NUCLEOTIDE SEQUENCE [LARGE SCALE GENOMIC DNA]</scope>
    <source>
        <strain evidence="6 7">HNM0947</strain>
    </source>
</reference>
<dbReference type="PROSITE" id="PS50931">
    <property type="entry name" value="HTH_LYSR"/>
    <property type="match status" value="1"/>
</dbReference>
<dbReference type="Gene3D" id="1.10.10.10">
    <property type="entry name" value="Winged helix-like DNA-binding domain superfamily/Winged helix DNA-binding domain"/>
    <property type="match status" value="1"/>
</dbReference>